<comment type="caution">
    <text evidence="1">The sequence shown here is derived from an EMBL/GenBank/DDBJ whole genome shotgun (WGS) entry which is preliminary data.</text>
</comment>
<sequence length="275" mass="30918">MENSSFNLDKMEVELIDGKAIYKLQTNSGLIIMNDLIGKTFKIHSGKEINCCNCGKKTAKSYSGGYCYPCSLKLAECDMCILKPELCHFDKGTCRQPDWGLQHCMIPHYVYLANSSGLKVGITRTSQIPTRWIDQGAIQALPILKVGTRYMSGVFEKLLSTEINDKTDWRKMLKGDPDEIDLEAKRDELFELFGEDLDDLENRFGSDKVSILESELVVDIKYPVEVYPEKVASVSLDKAEVVGGRLQGIKGQYLIFDVGVINIRSHTGHKVHLEL</sequence>
<organism evidence="1 2">
    <name type="scientific">Bacteriovorax antarcticus</name>
    <dbReference type="NCBI Taxonomy" id="3088717"/>
    <lineage>
        <taxon>Bacteria</taxon>
        <taxon>Pseudomonadati</taxon>
        <taxon>Bdellovibrionota</taxon>
        <taxon>Bacteriovoracia</taxon>
        <taxon>Bacteriovoracales</taxon>
        <taxon>Bacteriovoracaceae</taxon>
        <taxon>Bacteriovorax</taxon>
    </lineage>
</organism>
<accession>A0ABU5VXV6</accession>
<proteinExistence type="predicted"/>
<dbReference type="InterPro" id="IPR021246">
    <property type="entry name" value="DUF2797"/>
</dbReference>
<evidence type="ECO:0000313" key="1">
    <source>
        <dbReference type="EMBL" id="MEA9357876.1"/>
    </source>
</evidence>
<evidence type="ECO:0000313" key="2">
    <source>
        <dbReference type="Proteomes" id="UP001302274"/>
    </source>
</evidence>
<protein>
    <submittedName>
        <fullName evidence="1">DUF2797 domain-containing protein</fullName>
    </submittedName>
</protein>
<keyword evidence="2" id="KW-1185">Reference proteome</keyword>
<dbReference type="Pfam" id="PF10977">
    <property type="entry name" value="DUF2797"/>
    <property type="match status" value="1"/>
</dbReference>
<reference evidence="1 2" key="1">
    <citation type="submission" date="2023-11" db="EMBL/GenBank/DDBJ databases">
        <title>A Novel Polar Bacteriovorax (B. antarcticus) Isolated from the Biocrust in Antarctica.</title>
        <authorList>
            <person name="Mun W."/>
            <person name="Choi S.Y."/>
            <person name="Mitchell R.J."/>
        </authorList>
    </citation>
    <scope>NUCLEOTIDE SEQUENCE [LARGE SCALE GENOMIC DNA]</scope>
    <source>
        <strain evidence="1 2">PP10</strain>
    </source>
</reference>
<dbReference type="Proteomes" id="UP001302274">
    <property type="component" value="Unassembled WGS sequence"/>
</dbReference>
<dbReference type="EMBL" id="JAYGJQ010000002">
    <property type="protein sequence ID" value="MEA9357876.1"/>
    <property type="molecule type" value="Genomic_DNA"/>
</dbReference>
<gene>
    <name evidence="1" type="ORF">SHI21_16720</name>
</gene>
<name>A0ABU5VXV6_9BACT</name>
<dbReference type="RefSeq" id="WP_323578058.1">
    <property type="nucleotide sequence ID" value="NZ_JAYGJQ010000002.1"/>
</dbReference>